<protein>
    <submittedName>
        <fullName evidence="1">Uncharacterized protein</fullName>
    </submittedName>
</protein>
<comment type="caution">
    <text evidence="1">The sequence shown here is derived from an EMBL/GenBank/DDBJ whole genome shotgun (WGS) entry which is preliminary data.</text>
</comment>
<gene>
    <name evidence="1" type="ORF">GCM10009564_49580</name>
</gene>
<evidence type="ECO:0000313" key="1">
    <source>
        <dbReference type="EMBL" id="GAA1015866.1"/>
    </source>
</evidence>
<dbReference type="EMBL" id="BAAAHU010000070">
    <property type="protein sequence ID" value="GAA1015866.1"/>
    <property type="molecule type" value="Genomic_DNA"/>
</dbReference>
<accession>A0ABN1T643</accession>
<evidence type="ECO:0000313" key="2">
    <source>
        <dbReference type="Proteomes" id="UP001501072"/>
    </source>
</evidence>
<reference evidence="1 2" key="1">
    <citation type="journal article" date="2019" name="Int. J. Syst. Evol. Microbiol.">
        <title>The Global Catalogue of Microorganisms (GCM) 10K type strain sequencing project: providing services to taxonomists for standard genome sequencing and annotation.</title>
        <authorList>
            <consortium name="The Broad Institute Genomics Platform"/>
            <consortium name="The Broad Institute Genome Sequencing Center for Infectious Disease"/>
            <person name="Wu L."/>
            <person name="Ma J."/>
        </authorList>
    </citation>
    <scope>NUCLEOTIDE SEQUENCE [LARGE SCALE GENOMIC DNA]</scope>
    <source>
        <strain evidence="1 2">JCM 11269</strain>
    </source>
</reference>
<dbReference type="Proteomes" id="UP001501072">
    <property type="component" value="Unassembled WGS sequence"/>
</dbReference>
<proteinExistence type="predicted"/>
<name>A0ABN1T643_9ACTN</name>
<organism evidence="1 2">
    <name type="scientific">Streptomyces thermogriseus</name>
    <dbReference type="NCBI Taxonomy" id="75292"/>
    <lineage>
        <taxon>Bacteria</taxon>
        <taxon>Bacillati</taxon>
        <taxon>Actinomycetota</taxon>
        <taxon>Actinomycetes</taxon>
        <taxon>Kitasatosporales</taxon>
        <taxon>Streptomycetaceae</taxon>
        <taxon>Streptomyces</taxon>
    </lineage>
</organism>
<sequence>MEWMWSGCTPILDELRTSLGREILDGEIPGVAGEVGIEPEGFQLSVLPAGERGVEVGLRFDKAVAESETVEYTPLGPATLRMEQVRSVELPTPGTNLDPLWKRVLHGEERDEVLRMLWDEEKDVLHVRDAGTQLSCRGGVWRWDLT</sequence>
<keyword evidence="2" id="KW-1185">Reference proteome</keyword>